<dbReference type="RefSeq" id="WP_016959567.1">
    <property type="nucleotide sequence ID" value="NZ_AJWN02000089.1"/>
</dbReference>
<evidence type="ECO:0000256" key="8">
    <source>
        <dbReference type="SAM" id="Phobius"/>
    </source>
</evidence>
<evidence type="ECO:0000256" key="7">
    <source>
        <dbReference type="ARBA" id="ARBA00023136"/>
    </source>
</evidence>
<dbReference type="Gene3D" id="1.20.1530.20">
    <property type="match status" value="1"/>
</dbReference>
<keyword evidence="10" id="KW-1185">Reference proteome</keyword>
<feature type="transmembrane region" description="Helical" evidence="8">
    <location>
        <begin position="287"/>
        <end position="312"/>
    </location>
</feature>
<comment type="caution">
    <text evidence="9">The sequence shown here is derived from an EMBL/GenBank/DDBJ whole genome shotgun (WGS) entry which is preliminary data.</text>
</comment>
<name>A0A1E5C163_9GAMM</name>
<keyword evidence="5 8" id="KW-0812">Transmembrane</keyword>
<gene>
    <name evidence="9" type="ORF">A1OK_14365</name>
</gene>
<feature type="transmembrane region" description="Helical" evidence="8">
    <location>
        <begin position="131"/>
        <end position="153"/>
    </location>
</feature>
<evidence type="ECO:0000256" key="4">
    <source>
        <dbReference type="ARBA" id="ARBA00022475"/>
    </source>
</evidence>
<evidence type="ECO:0000256" key="2">
    <source>
        <dbReference type="ARBA" id="ARBA00010145"/>
    </source>
</evidence>
<feature type="transmembrane region" description="Helical" evidence="8">
    <location>
        <begin position="73"/>
        <end position="95"/>
    </location>
</feature>
<feature type="transmembrane region" description="Helical" evidence="8">
    <location>
        <begin position="236"/>
        <end position="255"/>
    </location>
</feature>
<protein>
    <submittedName>
        <fullName evidence="9">Transporter</fullName>
    </submittedName>
</protein>
<keyword evidence="6 8" id="KW-1133">Transmembrane helix</keyword>
<dbReference type="Proteomes" id="UP000095039">
    <property type="component" value="Unassembled WGS sequence"/>
</dbReference>
<evidence type="ECO:0000313" key="9">
    <source>
        <dbReference type="EMBL" id="OEE59223.1"/>
    </source>
</evidence>
<feature type="transmembrane region" description="Helical" evidence="8">
    <location>
        <begin position="107"/>
        <end position="125"/>
    </location>
</feature>
<feature type="transmembrane region" description="Helical" evidence="8">
    <location>
        <begin position="261"/>
        <end position="280"/>
    </location>
</feature>
<comment type="subcellular location">
    <subcellularLocation>
        <location evidence="1">Cell membrane</location>
        <topology evidence="1">Multi-pass membrane protein</topology>
    </subcellularLocation>
</comment>
<dbReference type="PANTHER" id="PTHR36838">
    <property type="entry name" value="AUXIN EFFLUX CARRIER FAMILY PROTEIN"/>
    <property type="match status" value="1"/>
</dbReference>
<dbReference type="PANTHER" id="PTHR36838:SF4">
    <property type="entry name" value="AUXIN EFFLUX CARRIER FAMILY PROTEIN"/>
    <property type="match status" value="1"/>
</dbReference>
<keyword evidence="3" id="KW-0813">Transport</keyword>
<dbReference type="AlphaFoldDB" id="A0A1E5C163"/>
<evidence type="ECO:0000256" key="6">
    <source>
        <dbReference type="ARBA" id="ARBA00022989"/>
    </source>
</evidence>
<dbReference type="InterPro" id="IPR038770">
    <property type="entry name" value="Na+/solute_symporter_sf"/>
</dbReference>
<evidence type="ECO:0000256" key="5">
    <source>
        <dbReference type="ARBA" id="ARBA00022692"/>
    </source>
</evidence>
<evidence type="ECO:0000256" key="1">
    <source>
        <dbReference type="ARBA" id="ARBA00004651"/>
    </source>
</evidence>
<dbReference type="EMBL" id="AJWN02000089">
    <property type="protein sequence ID" value="OEE59223.1"/>
    <property type="molecule type" value="Genomic_DNA"/>
</dbReference>
<sequence>MGDALHQLQFSVSITGPICLMLILGVIFKRIGLINDNFIEVGSKLVFQVTLPTMLFLSIVVSEHDFSAASGFVNYGIIASILFFIFAYLSVKLVFKDSPHQGVIIQGSYRANTGIIGIAFVANAYGSQGVALAALYVAVTTFIYNVQAVICLSPKGAASGAQTAKLMFRTLTKNPLIISILSGMAFFMLSIPVPDVVVDAGNYLAKMTLPLALLCTGASLNFSLMKKEKGPSWFASSYKLIVAPILITLGAYLVGFRGIELGILFFMNASPVAAASYVMVRSMGGNAVLAANMIAFTTVLSAVTCTVGIIVLKAYGLI</sequence>
<evidence type="ECO:0000256" key="3">
    <source>
        <dbReference type="ARBA" id="ARBA00022448"/>
    </source>
</evidence>
<evidence type="ECO:0000313" key="10">
    <source>
        <dbReference type="Proteomes" id="UP000095039"/>
    </source>
</evidence>
<keyword evidence="7 8" id="KW-0472">Membrane</keyword>
<keyword evidence="4" id="KW-1003">Cell membrane</keyword>
<dbReference type="Pfam" id="PF03547">
    <property type="entry name" value="Mem_trans"/>
    <property type="match status" value="1"/>
</dbReference>
<dbReference type="InterPro" id="IPR004776">
    <property type="entry name" value="Mem_transp_PIN-like"/>
</dbReference>
<dbReference type="GO" id="GO:0005886">
    <property type="term" value="C:plasma membrane"/>
    <property type="evidence" value="ECO:0007669"/>
    <property type="project" value="UniProtKB-SubCell"/>
</dbReference>
<feature type="transmembrane region" description="Helical" evidence="8">
    <location>
        <begin position="174"/>
        <end position="191"/>
    </location>
</feature>
<reference evidence="9 10" key="1">
    <citation type="journal article" date="2012" name="Science">
        <title>Ecological populations of bacteria act as socially cohesive units of antibiotic production and resistance.</title>
        <authorList>
            <person name="Cordero O.X."/>
            <person name="Wildschutte H."/>
            <person name="Kirkup B."/>
            <person name="Proehl S."/>
            <person name="Ngo L."/>
            <person name="Hussain F."/>
            <person name="Le Roux F."/>
            <person name="Mincer T."/>
            <person name="Polz M.F."/>
        </authorList>
    </citation>
    <scope>NUCLEOTIDE SEQUENCE [LARGE SCALE GENOMIC DNA]</scope>
    <source>
        <strain evidence="9 10">FF-454</strain>
    </source>
</reference>
<proteinExistence type="inferred from homology"/>
<accession>A0A1E5C163</accession>
<dbReference type="GO" id="GO:0055085">
    <property type="term" value="P:transmembrane transport"/>
    <property type="evidence" value="ECO:0007669"/>
    <property type="project" value="InterPro"/>
</dbReference>
<comment type="similarity">
    <text evidence="2">Belongs to the auxin efflux carrier (TC 2.A.69) family.</text>
</comment>
<feature type="transmembrane region" description="Helical" evidence="8">
    <location>
        <begin position="45"/>
        <end position="61"/>
    </location>
</feature>
<feature type="transmembrane region" description="Helical" evidence="8">
    <location>
        <begin position="12"/>
        <end position="33"/>
    </location>
</feature>
<organism evidence="9 10">
    <name type="scientific">Enterovibrio norvegicus FF-454</name>
    <dbReference type="NCBI Taxonomy" id="1185651"/>
    <lineage>
        <taxon>Bacteria</taxon>
        <taxon>Pseudomonadati</taxon>
        <taxon>Pseudomonadota</taxon>
        <taxon>Gammaproteobacteria</taxon>
        <taxon>Vibrionales</taxon>
        <taxon>Vibrionaceae</taxon>
        <taxon>Enterovibrio</taxon>
    </lineage>
</organism>